<organism evidence="1 2">
    <name type="scientific">Polaromonas jejuensis</name>
    <dbReference type="NCBI Taxonomy" id="457502"/>
    <lineage>
        <taxon>Bacteria</taxon>
        <taxon>Pseudomonadati</taxon>
        <taxon>Pseudomonadota</taxon>
        <taxon>Betaproteobacteria</taxon>
        <taxon>Burkholderiales</taxon>
        <taxon>Comamonadaceae</taxon>
        <taxon>Polaromonas</taxon>
    </lineage>
</organism>
<dbReference type="EMBL" id="JBHSMX010000009">
    <property type="protein sequence ID" value="MFC5520165.1"/>
    <property type="molecule type" value="Genomic_DNA"/>
</dbReference>
<evidence type="ECO:0000313" key="2">
    <source>
        <dbReference type="Proteomes" id="UP001596084"/>
    </source>
</evidence>
<accession>A0ABW0Q6J2</accession>
<proteinExistence type="predicted"/>
<evidence type="ECO:0000313" key="1">
    <source>
        <dbReference type="EMBL" id="MFC5520165.1"/>
    </source>
</evidence>
<keyword evidence="2" id="KW-1185">Reference proteome</keyword>
<gene>
    <name evidence="1" type="ORF">ACFPP7_04435</name>
</gene>
<sequence length="63" mass="7002">MNIGYWLARIQFFRSILDLILAAINENHVSPIHEAVDEDPDGSGISAQGLRALSQRIEISPEI</sequence>
<comment type="caution">
    <text evidence="1">The sequence shown here is derived from an EMBL/GenBank/DDBJ whole genome shotgun (WGS) entry which is preliminary data.</text>
</comment>
<reference evidence="2" key="1">
    <citation type="journal article" date="2019" name="Int. J. Syst. Evol. Microbiol.">
        <title>The Global Catalogue of Microorganisms (GCM) 10K type strain sequencing project: providing services to taxonomists for standard genome sequencing and annotation.</title>
        <authorList>
            <consortium name="The Broad Institute Genomics Platform"/>
            <consortium name="The Broad Institute Genome Sequencing Center for Infectious Disease"/>
            <person name="Wu L."/>
            <person name="Ma J."/>
        </authorList>
    </citation>
    <scope>NUCLEOTIDE SEQUENCE [LARGE SCALE GENOMIC DNA]</scope>
    <source>
        <strain evidence="2">CGMCC 4.7277</strain>
    </source>
</reference>
<name>A0ABW0Q6J2_9BURK</name>
<dbReference type="Proteomes" id="UP001596084">
    <property type="component" value="Unassembled WGS sequence"/>
</dbReference>
<protein>
    <submittedName>
        <fullName evidence="1">Uncharacterized protein</fullName>
    </submittedName>
</protein>